<gene>
    <name evidence="2" type="ORF">BGZ95_004937</name>
</gene>
<proteinExistence type="predicted"/>
<accession>A0AAD4D2F8</accession>
<reference evidence="2" key="1">
    <citation type="journal article" date="2020" name="Fungal Divers.">
        <title>Resolving the Mortierellaceae phylogeny through synthesis of multi-gene phylogenetics and phylogenomics.</title>
        <authorList>
            <person name="Vandepol N."/>
            <person name="Liber J."/>
            <person name="Desiro A."/>
            <person name="Na H."/>
            <person name="Kennedy M."/>
            <person name="Barry K."/>
            <person name="Grigoriev I.V."/>
            <person name="Miller A.N."/>
            <person name="O'Donnell K."/>
            <person name="Stajich J.E."/>
            <person name="Bonito G."/>
        </authorList>
    </citation>
    <scope>NUCLEOTIDE SEQUENCE</scope>
    <source>
        <strain evidence="2">NRRL 28262</strain>
    </source>
</reference>
<feature type="region of interest" description="Disordered" evidence="1">
    <location>
        <begin position="1"/>
        <end position="102"/>
    </location>
</feature>
<comment type="caution">
    <text evidence="2">The sequence shown here is derived from an EMBL/GenBank/DDBJ whole genome shotgun (WGS) entry which is preliminary data.</text>
</comment>
<organism evidence="2 3">
    <name type="scientific">Linnemannia exigua</name>
    <dbReference type="NCBI Taxonomy" id="604196"/>
    <lineage>
        <taxon>Eukaryota</taxon>
        <taxon>Fungi</taxon>
        <taxon>Fungi incertae sedis</taxon>
        <taxon>Mucoromycota</taxon>
        <taxon>Mortierellomycotina</taxon>
        <taxon>Mortierellomycetes</taxon>
        <taxon>Mortierellales</taxon>
        <taxon>Mortierellaceae</taxon>
        <taxon>Linnemannia</taxon>
    </lineage>
</organism>
<feature type="compositionally biased region" description="Low complexity" evidence="1">
    <location>
        <begin position="39"/>
        <end position="49"/>
    </location>
</feature>
<evidence type="ECO:0000256" key="1">
    <source>
        <dbReference type="SAM" id="MobiDB-lite"/>
    </source>
</evidence>
<sequence length="204" mass="22832">MSSQQSPRTPGRTGKNLRFASETQVHQMVAETPSPPPSSSASTSQHPVPASQHPFLSDNWSEQDDNTGEADVTIDHSQRSDSPSYEVPQPSQAPLPAPTRSLVSEQPASAVVQEAWWMSLQQEQLVAYTQQQQELFSQLGKATTRLLNCTSAQEHEQLLLTAQLLAQREHELRYMLEARQAWEAFVRMSEQRLTHLSARAQPHP</sequence>
<name>A0AAD4D2F8_9FUNG</name>
<evidence type="ECO:0000313" key="3">
    <source>
        <dbReference type="Proteomes" id="UP001194580"/>
    </source>
</evidence>
<evidence type="ECO:0000313" key="2">
    <source>
        <dbReference type="EMBL" id="KAG0258509.1"/>
    </source>
</evidence>
<dbReference type="AlphaFoldDB" id="A0AAD4D2F8"/>
<keyword evidence="3" id="KW-1185">Reference proteome</keyword>
<protein>
    <submittedName>
        <fullName evidence="2">Uncharacterized protein</fullName>
    </submittedName>
</protein>
<dbReference type="EMBL" id="JAAAIL010002292">
    <property type="protein sequence ID" value="KAG0258509.1"/>
    <property type="molecule type" value="Genomic_DNA"/>
</dbReference>
<dbReference type="Proteomes" id="UP001194580">
    <property type="component" value="Unassembled WGS sequence"/>
</dbReference>